<keyword evidence="1" id="KW-1133">Transmembrane helix</keyword>
<keyword evidence="1" id="KW-0472">Membrane</keyword>
<organism evidence="2 3">
    <name type="scientific">Streptomyces macrolidinus</name>
    <dbReference type="NCBI Taxonomy" id="2952607"/>
    <lineage>
        <taxon>Bacteria</taxon>
        <taxon>Bacillati</taxon>
        <taxon>Actinomycetota</taxon>
        <taxon>Actinomycetes</taxon>
        <taxon>Kitasatosporales</taxon>
        <taxon>Streptomycetaceae</taxon>
        <taxon>Streptomyces</taxon>
    </lineage>
</organism>
<reference evidence="2 3" key="1">
    <citation type="submission" date="2022-05" db="EMBL/GenBank/DDBJ databases">
        <title>Streptomyces sp. nov. RY43-2 isolated from soil of a peat swamp forest.</title>
        <authorList>
            <person name="Kanchanasin P."/>
            <person name="Tanasupawat S."/>
            <person name="Phongsopitanun W."/>
        </authorList>
    </citation>
    <scope>NUCLEOTIDE SEQUENCE [LARGE SCALE GENOMIC DNA]</scope>
    <source>
        <strain evidence="2 3">RY43-2</strain>
    </source>
</reference>
<feature type="transmembrane region" description="Helical" evidence="1">
    <location>
        <begin position="252"/>
        <end position="278"/>
    </location>
</feature>
<dbReference type="EMBL" id="JAMWMR010000034">
    <property type="protein sequence ID" value="MCN9244356.1"/>
    <property type="molecule type" value="Genomic_DNA"/>
</dbReference>
<gene>
    <name evidence="2" type="ORF">NGF19_26825</name>
</gene>
<comment type="caution">
    <text evidence="2">The sequence shown here is derived from an EMBL/GenBank/DDBJ whole genome shotgun (WGS) entry which is preliminary data.</text>
</comment>
<name>A0ABT0ZLB8_9ACTN</name>
<keyword evidence="3" id="KW-1185">Reference proteome</keyword>
<evidence type="ECO:0000313" key="3">
    <source>
        <dbReference type="Proteomes" id="UP001523219"/>
    </source>
</evidence>
<feature type="transmembrane region" description="Helical" evidence="1">
    <location>
        <begin position="82"/>
        <end position="105"/>
    </location>
</feature>
<protein>
    <recommendedName>
        <fullName evidence="4">LigA</fullName>
    </recommendedName>
</protein>
<evidence type="ECO:0000313" key="2">
    <source>
        <dbReference type="EMBL" id="MCN9244356.1"/>
    </source>
</evidence>
<accession>A0ABT0ZLB8</accession>
<feature type="transmembrane region" description="Helical" evidence="1">
    <location>
        <begin position="290"/>
        <end position="311"/>
    </location>
</feature>
<dbReference type="Proteomes" id="UP001523219">
    <property type="component" value="Unassembled WGS sequence"/>
</dbReference>
<feature type="transmembrane region" description="Helical" evidence="1">
    <location>
        <begin position="173"/>
        <end position="197"/>
    </location>
</feature>
<evidence type="ECO:0000256" key="1">
    <source>
        <dbReference type="SAM" id="Phobius"/>
    </source>
</evidence>
<evidence type="ECO:0008006" key="4">
    <source>
        <dbReference type="Google" id="ProtNLM"/>
    </source>
</evidence>
<sequence>MIKSPRRVLCSVAVASCLPYLGLKVAWISGSHVGIPSGSPLLEHRARMAAVNSLTVLMDAAVILLAVLLTRPWGLRVPAWTLVFPVWVATGLLVPIMTGFPLHLLLRGLDGTVSEPSGSGSEPFLHAWVFGVVYTGFIVQGLALGTLFLLYARDRWGHVWRGRMGELPDESGASARQTGAVTACVLALFPLVTHMMWACGSTAGLNAGRVADRDTDFYVLEATFVCFALAAVLGACLLAFRRARRVPVAAALALAWVGSGVLACWGGWLVLASLTAVADSADRPTTLMHLTYAGQMLVGFLVAALVARFAAGRSAGSSTGASAGVSAGRATEDLATKRAA</sequence>
<feature type="transmembrane region" description="Helical" evidence="1">
    <location>
        <begin position="125"/>
        <end position="152"/>
    </location>
</feature>
<feature type="transmembrane region" description="Helical" evidence="1">
    <location>
        <begin position="50"/>
        <end position="70"/>
    </location>
</feature>
<dbReference type="RefSeq" id="WP_252428143.1">
    <property type="nucleotide sequence ID" value="NZ_JAMWMR010000034.1"/>
</dbReference>
<feature type="transmembrane region" description="Helical" evidence="1">
    <location>
        <begin position="217"/>
        <end position="240"/>
    </location>
</feature>
<keyword evidence="1" id="KW-0812">Transmembrane</keyword>
<proteinExistence type="predicted"/>